<organism evidence="11 12">
    <name type="scientific">Nepenthes gracilis</name>
    <name type="common">Slender pitcher plant</name>
    <dbReference type="NCBI Taxonomy" id="150966"/>
    <lineage>
        <taxon>Eukaryota</taxon>
        <taxon>Viridiplantae</taxon>
        <taxon>Streptophyta</taxon>
        <taxon>Embryophyta</taxon>
        <taxon>Tracheophyta</taxon>
        <taxon>Spermatophyta</taxon>
        <taxon>Magnoliopsida</taxon>
        <taxon>eudicotyledons</taxon>
        <taxon>Gunneridae</taxon>
        <taxon>Pentapetalae</taxon>
        <taxon>Caryophyllales</taxon>
        <taxon>Nepenthaceae</taxon>
        <taxon>Nepenthes</taxon>
    </lineage>
</organism>
<keyword evidence="7 8" id="KW-0624">Polysaccharide degradation</keyword>
<evidence type="ECO:0000313" key="12">
    <source>
        <dbReference type="Proteomes" id="UP001279734"/>
    </source>
</evidence>
<accession>A0AAD3XN86</accession>
<feature type="domain" description="Glycoside hydrolase family 9" evidence="10">
    <location>
        <begin position="44"/>
        <end position="489"/>
    </location>
</feature>
<dbReference type="InterPro" id="IPR012341">
    <property type="entry name" value="6hp_glycosidase-like_sf"/>
</dbReference>
<gene>
    <name evidence="11" type="ORF">Nepgr_012357</name>
</gene>
<feature type="active site" evidence="8">
    <location>
        <position position="416"/>
    </location>
</feature>
<dbReference type="EMBL" id="BSYO01000010">
    <property type="protein sequence ID" value="GMH10516.1"/>
    <property type="molecule type" value="Genomic_DNA"/>
</dbReference>
<dbReference type="FunFam" id="1.50.10.10:FF:000020">
    <property type="entry name" value="Endoglucanase"/>
    <property type="match status" value="1"/>
</dbReference>
<dbReference type="GO" id="GO:0008810">
    <property type="term" value="F:cellulase activity"/>
    <property type="evidence" value="ECO:0007669"/>
    <property type="project" value="UniProtKB-EC"/>
</dbReference>
<dbReference type="EC" id="3.2.1.4" evidence="9"/>
<name>A0AAD3XN86_NEPGR</name>
<keyword evidence="4 9" id="KW-0136">Cellulose degradation</keyword>
<evidence type="ECO:0000256" key="2">
    <source>
        <dbReference type="ARBA" id="ARBA00007072"/>
    </source>
</evidence>
<dbReference type="InterPro" id="IPR001701">
    <property type="entry name" value="Glyco_hydro_9"/>
</dbReference>
<dbReference type="Gene3D" id="1.50.10.10">
    <property type="match status" value="1"/>
</dbReference>
<evidence type="ECO:0000256" key="1">
    <source>
        <dbReference type="ARBA" id="ARBA00000966"/>
    </source>
</evidence>
<reference evidence="11" key="1">
    <citation type="submission" date="2023-05" db="EMBL/GenBank/DDBJ databases">
        <title>Nepenthes gracilis genome sequencing.</title>
        <authorList>
            <person name="Fukushima K."/>
        </authorList>
    </citation>
    <scope>NUCLEOTIDE SEQUENCE</scope>
    <source>
        <strain evidence="11">SING2019-196</strain>
    </source>
</reference>
<evidence type="ECO:0000256" key="5">
    <source>
        <dbReference type="ARBA" id="ARBA00023277"/>
    </source>
</evidence>
<keyword evidence="12" id="KW-1185">Reference proteome</keyword>
<dbReference type="PANTHER" id="PTHR22298">
    <property type="entry name" value="ENDO-1,4-BETA-GLUCANASE"/>
    <property type="match status" value="1"/>
</dbReference>
<evidence type="ECO:0000313" key="11">
    <source>
        <dbReference type="EMBL" id="GMH10516.1"/>
    </source>
</evidence>
<protein>
    <recommendedName>
        <fullName evidence="9">Endoglucanase</fullName>
        <ecNumber evidence="9">3.2.1.4</ecNumber>
    </recommendedName>
</protein>
<evidence type="ECO:0000256" key="9">
    <source>
        <dbReference type="RuleBase" id="RU361166"/>
    </source>
</evidence>
<evidence type="ECO:0000259" key="10">
    <source>
        <dbReference type="Pfam" id="PF00759"/>
    </source>
</evidence>
<keyword evidence="3 8" id="KW-0378">Hydrolase</keyword>
<evidence type="ECO:0000256" key="6">
    <source>
        <dbReference type="ARBA" id="ARBA00023295"/>
    </source>
</evidence>
<dbReference type="InterPro" id="IPR018221">
    <property type="entry name" value="Glyco_hydro_9_His_AS"/>
</dbReference>
<dbReference type="PROSITE" id="PS00592">
    <property type="entry name" value="GH9_2"/>
    <property type="match status" value="1"/>
</dbReference>
<comment type="similarity">
    <text evidence="2 8 9">Belongs to the glycosyl hydrolase 9 (cellulase E) family.</text>
</comment>
<evidence type="ECO:0000256" key="4">
    <source>
        <dbReference type="ARBA" id="ARBA00023001"/>
    </source>
</evidence>
<dbReference type="AlphaFoldDB" id="A0AAD3XN86"/>
<sequence length="497" mass="55142">MSVRISASGGAAAAIIAVASAAILSTLLVSVEGNGYGSTSNFDYKEALTKSIIFLEAQRSGKLPPNSRLSWRGDSALDDGKLAHVDLAGGYYDAGDNVKYGLPMAFTITMLSWGAIFYRSQIEAAGELLHVHDAIRWGTDYFLKATSGRNRLYVQVGDPLLDHQCWVRPENMQTPRTVYKIDENEPGTEIAAETSAALAAASIVFRYVDHQYSRNLLNKAKRLFKFAKTYKGTYDGECPFYCSFSGYHDELQWAATWLYIATRNSTYRNYILEESVDATVGEFSWDLKYAGSQILLTQLHFEGDRDFDDYKKLADSFVCSILPESPYNQIQITPGGLIYLRDGANTQYVTSTAFLFSVYSDLLAQYRQQVTCDNQNFGSGPLMAFAKQQMDYLLGKNPEQRSYMVGFGKNPPTQAHHRGSSVPVLPQEQVVSCAYSFIDWFAKDAPNPNELTGAIVGGPDRNDYFEDHRSNGPMMEPTTYINTPAVGVLAKLASQAH</sequence>
<comment type="catalytic activity">
    <reaction evidence="1 9">
        <text>Endohydrolysis of (1-&gt;4)-beta-D-glucosidic linkages in cellulose, lichenin and cereal beta-D-glucans.</text>
        <dbReference type="EC" id="3.2.1.4"/>
    </reaction>
</comment>
<dbReference type="InterPro" id="IPR008928">
    <property type="entry name" value="6-hairpin_glycosidase_sf"/>
</dbReference>
<comment type="caution">
    <text evidence="11">The sequence shown here is derived from an EMBL/GenBank/DDBJ whole genome shotgun (WGS) entry which is preliminary data.</text>
</comment>
<evidence type="ECO:0000256" key="8">
    <source>
        <dbReference type="PROSITE-ProRule" id="PRU10059"/>
    </source>
</evidence>
<dbReference type="Pfam" id="PF00759">
    <property type="entry name" value="Glyco_hydro_9"/>
    <property type="match status" value="1"/>
</dbReference>
<evidence type="ECO:0000256" key="3">
    <source>
        <dbReference type="ARBA" id="ARBA00022801"/>
    </source>
</evidence>
<proteinExistence type="inferred from homology"/>
<keyword evidence="6 8" id="KW-0326">Glycosidase</keyword>
<dbReference type="Proteomes" id="UP001279734">
    <property type="component" value="Unassembled WGS sequence"/>
</dbReference>
<dbReference type="GO" id="GO:0030245">
    <property type="term" value="P:cellulose catabolic process"/>
    <property type="evidence" value="ECO:0007669"/>
    <property type="project" value="UniProtKB-KW"/>
</dbReference>
<dbReference type="SUPFAM" id="SSF48208">
    <property type="entry name" value="Six-hairpin glycosidases"/>
    <property type="match status" value="1"/>
</dbReference>
<evidence type="ECO:0000256" key="7">
    <source>
        <dbReference type="ARBA" id="ARBA00023326"/>
    </source>
</evidence>
<keyword evidence="5 8" id="KW-0119">Carbohydrate metabolism</keyword>